<evidence type="ECO:0000256" key="2">
    <source>
        <dbReference type="SAM" id="SignalP"/>
    </source>
</evidence>
<dbReference type="OrthoDB" id="8184313at2759"/>
<accession>A0A834ML62</accession>
<gene>
    <name evidence="3" type="ORF">GWI33_000226</name>
</gene>
<name>A0A834ML62_RHYFE</name>
<keyword evidence="4" id="KW-1185">Reference proteome</keyword>
<reference evidence="3" key="1">
    <citation type="submission" date="2020-08" db="EMBL/GenBank/DDBJ databases">
        <title>Genome sequencing and assembly of the red palm weevil Rhynchophorus ferrugineus.</title>
        <authorList>
            <person name="Dias G.B."/>
            <person name="Bergman C.M."/>
            <person name="Manee M."/>
        </authorList>
    </citation>
    <scope>NUCLEOTIDE SEQUENCE</scope>
    <source>
        <strain evidence="3">AA-2017</strain>
        <tissue evidence="3">Whole larva</tissue>
    </source>
</reference>
<organism evidence="3 4">
    <name type="scientific">Rhynchophorus ferrugineus</name>
    <name type="common">Red palm weevil</name>
    <name type="synonym">Curculio ferrugineus</name>
    <dbReference type="NCBI Taxonomy" id="354439"/>
    <lineage>
        <taxon>Eukaryota</taxon>
        <taxon>Metazoa</taxon>
        <taxon>Ecdysozoa</taxon>
        <taxon>Arthropoda</taxon>
        <taxon>Hexapoda</taxon>
        <taxon>Insecta</taxon>
        <taxon>Pterygota</taxon>
        <taxon>Neoptera</taxon>
        <taxon>Endopterygota</taxon>
        <taxon>Coleoptera</taxon>
        <taxon>Polyphaga</taxon>
        <taxon>Cucujiformia</taxon>
        <taxon>Curculionidae</taxon>
        <taxon>Dryophthorinae</taxon>
        <taxon>Rhynchophorus</taxon>
    </lineage>
</organism>
<evidence type="ECO:0008006" key="5">
    <source>
        <dbReference type="Google" id="ProtNLM"/>
    </source>
</evidence>
<feature type="signal peptide" evidence="2">
    <location>
        <begin position="1"/>
        <end position="18"/>
    </location>
</feature>
<dbReference type="InterPro" id="IPR036846">
    <property type="entry name" value="GM2-AP_sf"/>
</dbReference>
<evidence type="ECO:0000313" key="4">
    <source>
        <dbReference type="Proteomes" id="UP000625711"/>
    </source>
</evidence>
<proteinExistence type="predicted"/>
<comment type="caution">
    <text evidence="3">The sequence shown here is derived from an EMBL/GenBank/DDBJ whole genome shotgun (WGS) entry which is preliminary data.</text>
</comment>
<dbReference type="EMBL" id="JAACXV010000002">
    <property type="protein sequence ID" value="KAF7287878.1"/>
    <property type="molecule type" value="Genomic_DNA"/>
</dbReference>
<feature type="chain" id="PRO_5032658011" description="MD-2-related lipid-recognition domain-containing protein" evidence="2">
    <location>
        <begin position="19"/>
        <end position="174"/>
    </location>
</feature>
<protein>
    <recommendedName>
        <fullName evidence="5">MD-2-related lipid-recognition domain-containing protein</fullName>
    </recommendedName>
</protein>
<dbReference type="Gene3D" id="2.70.220.10">
    <property type="entry name" value="Ganglioside GM2 activator"/>
    <property type="match status" value="1"/>
</dbReference>
<evidence type="ECO:0000256" key="1">
    <source>
        <dbReference type="ARBA" id="ARBA00022729"/>
    </source>
</evidence>
<dbReference type="AlphaFoldDB" id="A0A834ML62"/>
<dbReference type="Proteomes" id="UP000625711">
    <property type="component" value="Unassembled WGS sequence"/>
</dbReference>
<dbReference type="PROSITE" id="PS51257">
    <property type="entry name" value="PROKAR_LIPOPROTEIN"/>
    <property type="match status" value="1"/>
</dbReference>
<sequence>MKYLVPLYFLAALQSCAACNGWTAKITSYKTCVNNSVIQLPSDGLEVLLDKDCNVYLKGCVEITKDYKTAKGAYLLRKPPLPELDGEMDFCSLDKKLKNIPDAMKALELLGVPTHCPVKAGKICGSPSKKISVMKYKNQLGMAAGNSEVKVEIDHDVGKSCYELSFNVNRAKKG</sequence>
<evidence type="ECO:0000313" key="3">
    <source>
        <dbReference type="EMBL" id="KAF7287878.1"/>
    </source>
</evidence>
<keyword evidence="1 2" id="KW-0732">Signal</keyword>